<organism evidence="5 6">
    <name type="scientific">Phytohabitans kaempferiae</name>
    <dbReference type="NCBI Taxonomy" id="1620943"/>
    <lineage>
        <taxon>Bacteria</taxon>
        <taxon>Bacillati</taxon>
        <taxon>Actinomycetota</taxon>
        <taxon>Actinomycetes</taxon>
        <taxon>Micromonosporales</taxon>
        <taxon>Micromonosporaceae</taxon>
    </lineage>
</organism>
<dbReference type="Pfam" id="PF00501">
    <property type="entry name" value="AMP-binding"/>
    <property type="match status" value="1"/>
</dbReference>
<dbReference type="PROSITE" id="PS00455">
    <property type="entry name" value="AMP_BINDING"/>
    <property type="match status" value="1"/>
</dbReference>
<feature type="domain" description="AMP-dependent synthetase/ligase" evidence="3">
    <location>
        <begin position="17"/>
        <end position="364"/>
    </location>
</feature>
<dbReference type="EMBL" id="JBHLUH010000039">
    <property type="protein sequence ID" value="MFC0530012.1"/>
    <property type="molecule type" value="Genomic_DNA"/>
</dbReference>
<evidence type="ECO:0000256" key="1">
    <source>
        <dbReference type="ARBA" id="ARBA00006432"/>
    </source>
</evidence>
<dbReference type="Proteomes" id="UP001589867">
    <property type="component" value="Unassembled WGS sequence"/>
</dbReference>
<dbReference type="SUPFAM" id="SSF56801">
    <property type="entry name" value="Acetyl-CoA synthetase-like"/>
    <property type="match status" value="1"/>
</dbReference>
<evidence type="ECO:0000313" key="5">
    <source>
        <dbReference type="EMBL" id="MFC0530012.1"/>
    </source>
</evidence>
<dbReference type="Pfam" id="PF13193">
    <property type="entry name" value="AMP-binding_C"/>
    <property type="match status" value="1"/>
</dbReference>
<keyword evidence="6" id="KW-1185">Reference proteome</keyword>
<dbReference type="PANTHER" id="PTHR43201:SF5">
    <property type="entry name" value="MEDIUM-CHAIN ACYL-COA LIGASE ACSF2, MITOCHONDRIAL"/>
    <property type="match status" value="1"/>
</dbReference>
<sequence length="535" mass="59163">MSVQPPGRDETVVRYLLERRAAESPDEVFAIFQQTEERWTRQELLDRTRSYAAALHRLGVKQGDVVAVWLPNGPASLLAYMAIAYVGAVYTPFNTAYKGSLLEHVIGNSGARLLIADGRLVDRLGTVDLGRVEKLVVVGDESPDLTGVEVLPESALSAPAEELLPLERPIEPWDPQAIIYTSGTTGPSKGAVTHYLQGFTSLTGIPARKGHRYMLVGPMFHLSGAGILHNALVNQGSVVMLEAFSTQTFWRDVHRYDITSGVLLGAMTTFLLKEPPSPADRDHTLEEVIMVPLSDDAPAFTERFGVNVITCYNMTEIATPIVSEFNPGVKSTAGRLRPVFEARIVDENDTELPAGEAGELILRSVHPWTLTTAYHNNPEASARAWRNGWFHTGDAMRRDEDGNYFFVDRIKDAIRRRGENISSFEVEKELLAHAAVRDAAVVPVASEYTEDDVLAVVTLVDGARLDPGELIDFLQPRLAHFMIPRYVRIVDKLPTTPTNKVEKYRLRAEGVTSDTWDREAAGIVIKRDRLAARAS</sequence>
<dbReference type="InterPro" id="IPR020845">
    <property type="entry name" value="AMP-binding_CS"/>
</dbReference>
<comment type="similarity">
    <text evidence="1">Belongs to the ATP-dependent AMP-binding enzyme family.</text>
</comment>
<comment type="caution">
    <text evidence="5">The sequence shown here is derived from an EMBL/GenBank/DDBJ whole genome shotgun (WGS) entry which is preliminary data.</text>
</comment>
<feature type="domain" description="AMP-binding enzyme C-terminal" evidence="4">
    <location>
        <begin position="425"/>
        <end position="500"/>
    </location>
</feature>
<reference evidence="5 6" key="1">
    <citation type="submission" date="2024-09" db="EMBL/GenBank/DDBJ databases">
        <authorList>
            <person name="Sun Q."/>
            <person name="Mori K."/>
        </authorList>
    </citation>
    <scope>NUCLEOTIDE SEQUENCE [LARGE SCALE GENOMIC DNA]</scope>
    <source>
        <strain evidence="5 6">TBRC 3947</strain>
    </source>
</reference>
<evidence type="ECO:0000256" key="2">
    <source>
        <dbReference type="ARBA" id="ARBA00022598"/>
    </source>
</evidence>
<evidence type="ECO:0000259" key="3">
    <source>
        <dbReference type="Pfam" id="PF00501"/>
    </source>
</evidence>
<dbReference type="InterPro" id="IPR025110">
    <property type="entry name" value="AMP-bd_C"/>
</dbReference>
<keyword evidence="2" id="KW-0436">Ligase</keyword>
<dbReference type="RefSeq" id="WP_377253092.1">
    <property type="nucleotide sequence ID" value="NZ_JBHLUH010000039.1"/>
</dbReference>
<dbReference type="PANTHER" id="PTHR43201">
    <property type="entry name" value="ACYL-COA SYNTHETASE"/>
    <property type="match status" value="1"/>
</dbReference>
<evidence type="ECO:0000259" key="4">
    <source>
        <dbReference type="Pfam" id="PF13193"/>
    </source>
</evidence>
<dbReference type="InterPro" id="IPR045851">
    <property type="entry name" value="AMP-bd_C_sf"/>
</dbReference>
<proteinExistence type="inferred from homology"/>
<evidence type="ECO:0000313" key="6">
    <source>
        <dbReference type="Proteomes" id="UP001589867"/>
    </source>
</evidence>
<dbReference type="InterPro" id="IPR000873">
    <property type="entry name" value="AMP-dep_synth/lig_dom"/>
</dbReference>
<accession>A0ABV6M684</accession>
<dbReference type="InterPro" id="IPR042099">
    <property type="entry name" value="ANL_N_sf"/>
</dbReference>
<dbReference type="Gene3D" id="3.30.300.30">
    <property type="match status" value="1"/>
</dbReference>
<name>A0ABV6M684_9ACTN</name>
<dbReference type="Gene3D" id="3.40.50.12780">
    <property type="entry name" value="N-terminal domain of ligase-like"/>
    <property type="match status" value="1"/>
</dbReference>
<gene>
    <name evidence="5" type="ORF">ACFFIA_20320</name>
</gene>
<protein>
    <submittedName>
        <fullName evidence="5">AMP-binding protein</fullName>
    </submittedName>
</protein>